<evidence type="ECO:0000313" key="1">
    <source>
        <dbReference type="EMBL" id="EXI69536.1"/>
    </source>
</evidence>
<keyword evidence="2" id="KW-1185">Reference proteome</keyword>
<dbReference type="AlphaFoldDB" id="A0A011N3U8"/>
<accession>A0A011N3U8</accession>
<dbReference type="PATRIC" id="fig|1454001.3.peg.207"/>
<proteinExistence type="predicted"/>
<dbReference type="EMBL" id="JFAX01000001">
    <property type="protein sequence ID" value="EXI69536.1"/>
    <property type="molecule type" value="Genomic_DNA"/>
</dbReference>
<gene>
    <name evidence="1" type="ORF">AW08_00029</name>
</gene>
<sequence>MRTPMLLPWLASRARVSEARAEVLWRAAILRAEETVGEKDSSAYWAASVATLQELLDLERWRLQAAVLWPWRILQSGIEAWSWWSRHWLWSGRLSSAWSSRRLAPLVSRR</sequence>
<comment type="caution">
    <text evidence="1">The sequence shown here is derived from an EMBL/GenBank/DDBJ whole genome shotgun (WGS) entry which is preliminary data.</text>
</comment>
<protein>
    <submittedName>
        <fullName evidence="1">Uncharacterized protein</fullName>
    </submittedName>
</protein>
<organism evidence="1 2">
    <name type="scientific">Candidatus Accumulibacter adjunctus</name>
    <dbReference type="NCBI Taxonomy" id="1454001"/>
    <lineage>
        <taxon>Bacteria</taxon>
        <taxon>Pseudomonadati</taxon>
        <taxon>Pseudomonadota</taxon>
        <taxon>Betaproteobacteria</taxon>
        <taxon>Candidatus Accumulibacter</taxon>
    </lineage>
</organism>
<dbReference type="STRING" id="1454001.AW08_00029"/>
<evidence type="ECO:0000313" key="2">
    <source>
        <dbReference type="Proteomes" id="UP000020218"/>
    </source>
</evidence>
<dbReference type="Proteomes" id="UP000020218">
    <property type="component" value="Unassembled WGS sequence"/>
</dbReference>
<name>A0A011N3U8_9PROT</name>
<reference evidence="1" key="1">
    <citation type="submission" date="2014-02" db="EMBL/GenBank/DDBJ databases">
        <title>Expanding our view of genomic diversity in Candidatus Accumulibacter clades.</title>
        <authorList>
            <person name="Skennerton C.T."/>
            <person name="Barr J.J."/>
            <person name="Slater F.R."/>
            <person name="Bond P.L."/>
            <person name="Tyson G.W."/>
        </authorList>
    </citation>
    <scope>NUCLEOTIDE SEQUENCE [LARGE SCALE GENOMIC DNA]</scope>
</reference>